<dbReference type="SUPFAM" id="SSF53774">
    <property type="entry name" value="Glutaminase/Asparaginase"/>
    <property type="match status" value="1"/>
</dbReference>
<dbReference type="GO" id="GO:0004067">
    <property type="term" value="F:asparaginase activity"/>
    <property type="evidence" value="ECO:0007669"/>
    <property type="project" value="UniProtKB-UniRule"/>
</dbReference>
<feature type="active site" evidence="4">
    <location>
        <position position="12"/>
    </location>
</feature>
<dbReference type="PANTHER" id="PTHR11707:SF28">
    <property type="entry name" value="60 KDA LYSOPHOSPHOLIPASE"/>
    <property type="match status" value="1"/>
</dbReference>
<sequence>MKRVAVITTGGTIGSLRGSEAIAIDDSSAVLHGRLTAMAAEVGVAADIIAATNSESSEFEAEDWMTFADCIERCIVDGHDSIVLTHGTDTLHFSAAFLALLFQGRDVKICLTGAFYPPNHEASDADANLRAALRAAAEATLKAGVYTAFYDADCDGLGVIPATDLVPPRFDEAYFRQVYADLPHVTNSVAEASSLFTRIAWDSIPRDITADGLAQAKRKVAAALVFPGIDMRIYDSLPQGGLLLVEGYHSGTASSARTESSLVALHERRPDLMIGVCSVPSPNVPIPYAGSKRLTEAGIAVYRDLPLHLLLVAGLIGMGQGLSARETLAAFDAYLI</sequence>
<evidence type="ECO:0000313" key="6">
    <source>
        <dbReference type="EMBL" id="TDN79300.1"/>
    </source>
</evidence>
<feature type="domain" description="L-asparaginase N-terminal" evidence="5">
    <location>
        <begin position="3"/>
        <end position="152"/>
    </location>
</feature>
<dbReference type="PIRSF" id="PIRSF001220">
    <property type="entry name" value="L-ASNase_gatD"/>
    <property type="match status" value="1"/>
</dbReference>
<dbReference type="InterPro" id="IPR027474">
    <property type="entry name" value="L-asparaginase_N"/>
</dbReference>
<dbReference type="PIRSF" id="PIRSF500176">
    <property type="entry name" value="L_ASNase"/>
    <property type="match status" value="1"/>
</dbReference>
<dbReference type="PRINTS" id="PR00139">
    <property type="entry name" value="ASNGLNASE"/>
</dbReference>
<dbReference type="PROSITE" id="PS51732">
    <property type="entry name" value="ASN_GLN_ASE_3"/>
    <property type="match status" value="1"/>
</dbReference>
<proteinExistence type="inferred from homology"/>
<dbReference type="EMBL" id="SNWD01000013">
    <property type="protein sequence ID" value="TDN79300.1"/>
    <property type="molecule type" value="Genomic_DNA"/>
</dbReference>
<accession>A0A4R6FF20</accession>
<dbReference type="Proteomes" id="UP000295493">
    <property type="component" value="Unassembled WGS sequence"/>
</dbReference>
<dbReference type="AlphaFoldDB" id="A0A4R6FF20"/>
<evidence type="ECO:0000313" key="7">
    <source>
        <dbReference type="Proteomes" id="UP000295493"/>
    </source>
</evidence>
<dbReference type="OrthoDB" id="9788068at2"/>
<dbReference type="SMART" id="SM00870">
    <property type="entry name" value="Asparaginase"/>
    <property type="match status" value="1"/>
</dbReference>
<dbReference type="InterPro" id="IPR020827">
    <property type="entry name" value="Asparaginase/glutaminase_AS1"/>
</dbReference>
<name>A0A4R6FF20_9SPHN</name>
<comment type="similarity">
    <text evidence="1">Belongs to the asparaginase 1 family.</text>
</comment>
<feature type="active site" description="O-isoaspartyl threonine intermediate" evidence="2">
    <location>
        <position position="12"/>
    </location>
</feature>
<reference evidence="6 7" key="1">
    <citation type="submission" date="2019-03" db="EMBL/GenBank/DDBJ databases">
        <title>Genomic Encyclopedia of Type Strains, Phase IV (KMG-IV): sequencing the most valuable type-strain genomes for metagenomic binning, comparative biology and taxonomic classification.</title>
        <authorList>
            <person name="Goeker M."/>
        </authorList>
    </citation>
    <scope>NUCLEOTIDE SEQUENCE [LARGE SCALE GENOMIC DNA]</scope>
    <source>
        <strain evidence="6 7">DSM 25059</strain>
    </source>
</reference>
<protein>
    <submittedName>
        <fullName evidence="6">L-asparaginase/Glu-tRNA(Gln) amidotransferase subunit D</fullName>
    </submittedName>
</protein>
<dbReference type="PROSITE" id="PS00144">
    <property type="entry name" value="ASN_GLN_ASE_1"/>
    <property type="match status" value="1"/>
</dbReference>
<evidence type="ECO:0000256" key="3">
    <source>
        <dbReference type="PIRSR" id="PIRSR001220-2"/>
    </source>
</evidence>
<dbReference type="PANTHER" id="PTHR11707">
    <property type="entry name" value="L-ASPARAGINASE"/>
    <property type="match status" value="1"/>
</dbReference>
<keyword evidence="6" id="KW-0808">Transferase</keyword>
<feature type="binding site" evidence="3">
    <location>
        <position position="56"/>
    </location>
    <ligand>
        <name>substrate</name>
    </ligand>
</feature>
<dbReference type="Gene3D" id="3.40.50.1170">
    <property type="entry name" value="L-asparaginase, N-terminal domain"/>
    <property type="match status" value="1"/>
</dbReference>
<organism evidence="6 7">
    <name type="scientific">Stakelama pacifica</name>
    <dbReference type="NCBI Taxonomy" id="517720"/>
    <lineage>
        <taxon>Bacteria</taxon>
        <taxon>Pseudomonadati</taxon>
        <taxon>Pseudomonadota</taxon>
        <taxon>Alphaproteobacteria</taxon>
        <taxon>Sphingomonadales</taxon>
        <taxon>Sphingomonadaceae</taxon>
        <taxon>Stakelama</taxon>
    </lineage>
</organism>
<dbReference type="Pfam" id="PF00710">
    <property type="entry name" value="Asparaginase"/>
    <property type="match status" value="1"/>
</dbReference>
<evidence type="ECO:0000259" key="5">
    <source>
        <dbReference type="Pfam" id="PF00710"/>
    </source>
</evidence>
<dbReference type="GO" id="GO:0006520">
    <property type="term" value="P:amino acid metabolic process"/>
    <property type="evidence" value="ECO:0007669"/>
    <property type="project" value="InterPro"/>
</dbReference>
<dbReference type="InterPro" id="IPR006034">
    <property type="entry name" value="Asparaginase/glutaminase-like"/>
</dbReference>
<evidence type="ECO:0000256" key="2">
    <source>
        <dbReference type="PIRSR" id="PIRSR001220-1"/>
    </source>
</evidence>
<dbReference type="RefSeq" id="WP_133496655.1">
    <property type="nucleotide sequence ID" value="NZ_BMLU01000012.1"/>
</dbReference>
<evidence type="ECO:0000256" key="4">
    <source>
        <dbReference type="PROSITE-ProRule" id="PRU10099"/>
    </source>
</evidence>
<dbReference type="InterPro" id="IPR036152">
    <property type="entry name" value="Asp/glu_Ase-like_sf"/>
</dbReference>
<keyword evidence="7" id="KW-1185">Reference proteome</keyword>
<comment type="caution">
    <text evidence="6">The sequence shown here is derived from an EMBL/GenBank/DDBJ whole genome shotgun (WGS) entry which is preliminary data.</text>
</comment>
<dbReference type="GO" id="GO:0016740">
    <property type="term" value="F:transferase activity"/>
    <property type="evidence" value="ECO:0007669"/>
    <property type="project" value="UniProtKB-KW"/>
</dbReference>
<feature type="binding site" evidence="3">
    <location>
        <begin position="88"/>
        <end position="89"/>
    </location>
    <ligand>
        <name>substrate</name>
    </ligand>
</feature>
<gene>
    <name evidence="6" type="ORF">EV664_11378</name>
</gene>
<dbReference type="InterPro" id="IPR037152">
    <property type="entry name" value="L-asparaginase_N_sf"/>
</dbReference>
<evidence type="ECO:0000256" key="1">
    <source>
        <dbReference type="ARBA" id="ARBA00010518"/>
    </source>
</evidence>